<keyword evidence="3" id="KW-0812">Transmembrane</keyword>
<dbReference type="Pfam" id="PF04442">
    <property type="entry name" value="CtaG_Cox11"/>
    <property type="match status" value="1"/>
</dbReference>
<dbReference type="PANTHER" id="PTHR21320">
    <property type="entry name" value="CYTOCHROME C OXIDASE ASSEMBLY PROTEIN COX11-RELATED"/>
    <property type="match status" value="1"/>
</dbReference>
<evidence type="ECO:0000313" key="8">
    <source>
        <dbReference type="EMBL" id="PKU33262.1"/>
    </source>
</evidence>
<comment type="function">
    <text evidence="1">Exerts its effect at some terminal stage of cytochrome c oxidase synthesis, probably by being involved in the insertion of the copper B into subunit I.</text>
</comment>
<name>A0A2I0THP9_LIMLA</name>
<sequence>MKGTPYINLHIKKALYAAKLVRIIEVSVVNWVVPGETALAFYKAKNPTDKPIIGISTYNVIPFEAGQYFNKIQCFCFEEQRLNPQEEVDMPVFFYIDPEFVEDPKMAKVDLITLSYTFFEAKEGQKLPLPGYQ</sequence>
<comment type="subunit">
    <text evidence="6">Interacts with CNNM4/ACDP4. Interacts with RANBP2.</text>
</comment>
<keyword evidence="5" id="KW-0472">Membrane</keyword>
<reference evidence="9" key="1">
    <citation type="submission" date="2017-11" db="EMBL/GenBank/DDBJ databases">
        <authorList>
            <person name="Lima N.C."/>
            <person name="Parody-Merino A.M."/>
            <person name="Battley P.F."/>
            <person name="Fidler A.E."/>
            <person name="Prosdocimi F."/>
        </authorList>
    </citation>
    <scope>NUCLEOTIDE SEQUENCE [LARGE SCALE GENOMIC DNA]</scope>
</reference>
<comment type="subcellular location">
    <subcellularLocation>
        <location evidence="2">Mitochondrion inner membrane</location>
        <topology evidence="2">Single-pass membrane protein</topology>
        <orientation evidence="2">Intermembrane side</orientation>
    </subcellularLocation>
</comment>
<dbReference type="GO" id="GO:0005507">
    <property type="term" value="F:copper ion binding"/>
    <property type="evidence" value="ECO:0007669"/>
    <property type="project" value="InterPro"/>
</dbReference>
<evidence type="ECO:0000256" key="2">
    <source>
        <dbReference type="ARBA" id="ARBA00004243"/>
    </source>
</evidence>
<dbReference type="InterPro" id="IPR007533">
    <property type="entry name" value="Cyt_c_oxidase_assmbl_CtaG"/>
</dbReference>
<dbReference type="Proteomes" id="UP000233556">
    <property type="component" value="Unassembled WGS sequence"/>
</dbReference>
<evidence type="ECO:0000256" key="7">
    <source>
        <dbReference type="ARBA" id="ARBA00068998"/>
    </source>
</evidence>
<keyword evidence="9" id="KW-1185">Reference proteome</keyword>
<evidence type="ECO:0000256" key="4">
    <source>
        <dbReference type="ARBA" id="ARBA00022989"/>
    </source>
</evidence>
<evidence type="ECO:0000256" key="5">
    <source>
        <dbReference type="ARBA" id="ARBA00023136"/>
    </source>
</evidence>
<dbReference type="OrthoDB" id="1704689at2759"/>
<evidence type="ECO:0000313" key="9">
    <source>
        <dbReference type="Proteomes" id="UP000233556"/>
    </source>
</evidence>
<dbReference type="AlphaFoldDB" id="A0A2I0THP9"/>
<dbReference type="InterPro" id="IPR023471">
    <property type="entry name" value="CtaG/Cox11_dom_sf"/>
</dbReference>
<dbReference type="GO" id="GO:0005743">
    <property type="term" value="C:mitochondrial inner membrane"/>
    <property type="evidence" value="ECO:0007669"/>
    <property type="project" value="UniProtKB-SubCell"/>
</dbReference>
<evidence type="ECO:0000256" key="6">
    <source>
        <dbReference type="ARBA" id="ARBA00063165"/>
    </source>
</evidence>
<evidence type="ECO:0000256" key="3">
    <source>
        <dbReference type="ARBA" id="ARBA00022692"/>
    </source>
</evidence>
<evidence type="ECO:0000256" key="1">
    <source>
        <dbReference type="ARBA" id="ARBA00004007"/>
    </source>
</evidence>
<gene>
    <name evidence="8" type="ORF">llap_16433</name>
</gene>
<protein>
    <recommendedName>
        <fullName evidence="7">Cytochrome c oxidase assembly protein COX11, mitochondrial</fullName>
    </recommendedName>
</protein>
<dbReference type="PANTHER" id="PTHR21320:SF3">
    <property type="entry name" value="CYTOCHROME C OXIDASE ASSEMBLY PROTEIN COX11, MITOCHONDRIAL-RELATED"/>
    <property type="match status" value="1"/>
</dbReference>
<dbReference type="EMBL" id="KZ510283">
    <property type="protein sequence ID" value="PKU33262.1"/>
    <property type="molecule type" value="Genomic_DNA"/>
</dbReference>
<proteinExistence type="predicted"/>
<keyword evidence="4" id="KW-1133">Transmembrane helix</keyword>
<dbReference type="Gene3D" id="2.60.370.10">
    <property type="entry name" value="Ctag/Cox11"/>
    <property type="match status" value="1"/>
</dbReference>
<accession>A0A2I0THP9</accession>
<reference evidence="9" key="2">
    <citation type="submission" date="2017-12" db="EMBL/GenBank/DDBJ databases">
        <title>Genome sequence of the Bar-tailed Godwit (Limosa lapponica baueri).</title>
        <authorList>
            <person name="Lima N.C.B."/>
            <person name="Parody-Merino A.M."/>
            <person name="Battley P.F."/>
            <person name="Fidler A.E."/>
            <person name="Prosdocimi F."/>
        </authorList>
    </citation>
    <scope>NUCLEOTIDE SEQUENCE [LARGE SCALE GENOMIC DNA]</scope>
</reference>
<organism evidence="8 9">
    <name type="scientific">Limosa lapponica baueri</name>
    <dbReference type="NCBI Taxonomy" id="1758121"/>
    <lineage>
        <taxon>Eukaryota</taxon>
        <taxon>Metazoa</taxon>
        <taxon>Chordata</taxon>
        <taxon>Craniata</taxon>
        <taxon>Vertebrata</taxon>
        <taxon>Euteleostomi</taxon>
        <taxon>Archelosauria</taxon>
        <taxon>Archosauria</taxon>
        <taxon>Dinosauria</taxon>
        <taxon>Saurischia</taxon>
        <taxon>Theropoda</taxon>
        <taxon>Coelurosauria</taxon>
        <taxon>Aves</taxon>
        <taxon>Neognathae</taxon>
        <taxon>Neoaves</taxon>
        <taxon>Charadriiformes</taxon>
        <taxon>Scolopacidae</taxon>
        <taxon>Limosa</taxon>
    </lineage>
</organism>
<dbReference type="SUPFAM" id="SSF110111">
    <property type="entry name" value="Ctag/Cox11"/>
    <property type="match status" value="1"/>
</dbReference>
<dbReference type="FunFam" id="2.60.370.10:FF:000001">
    <property type="entry name" value="COX11 cytochrome c oxidase assembly homolog"/>
    <property type="match status" value="1"/>
</dbReference>